<reference evidence="1" key="1">
    <citation type="submission" date="2022-04" db="EMBL/GenBank/DDBJ databases">
        <title>Genome of the entomopathogenic fungus Entomophthora muscae.</title>
        <authorList>
            <person name="Elya C."/>
            <person name="Lovett B.R."/>
            <person name="Lee E."/>
            <person name="Macias A.M."/>
            <person name="Hajek A.E."/>
            <person name="De Bivort B.L."/>
            <person name="Kasson M.T."/>
            <person name="De Fine Licht H.H."/>
            <person name="Stajich J.E."/>
        </authorList>
    </citation>
    <scope>NUCLEOTIDE SEQUENCE</scope>
    <source>
        <strain evidence="1">Berkeley</strain>
    </source>
</reference>
<gene>
    <name evidence="1" type="ORF">DSO57_1004907</name>
</gene>
<sequence>MSNARPNSRRSTTTMQSSSNNKPAEDGLTSARQRQTKKDEAIRRKAELDLQKKKTGSQSIGSSKKSRRTPGTVSALRPSPALTVSSSLKVTEASRLMAAKRADCVLVVDEDDHLAGIFTAKDLAYRVVAENLDARTIIVENIMTPNPLCVTSDASASDALNTMVQRGFRHLPVCNEEGDVVGLLDITKCLYDALDKMDKAYGSSRKLFDALEGVEKEWTSQAPQLLQLMDSLKNQINCPDVTTVFDGSMPAEISPKATVKEAARAMKANRTTAVLVMENDTIAGIFTSKDVVLRVIAAQLEPSNCSVVRVMTPHPDTALPNTTIIDALKRMHHGHYLNLPIVDEFKQVIGMVDVLKLTYAVLEQINTMQTQEGEGSGPIWNKFWGTTLCDDNESFLSEAHSQQMAPTTGSDVFPHESVSAVDEDISAPTNATTENLNTFVFKFKSPSGKVYRLQSAVDDFYMLRDNIFSKMQEEAVGLDLKACLLFYTDDENDQVFIQNDEDLIEGVNLMRQIGQPRLLLGVEEKSTEPQRPNSKTSTRGTSVVSPVEEVAAPIPTPAAAPSTRSVPEKKNDVPLIPENLVIPAAIGGGFLAALIAVVIVVKATSR</sequence>
<dbReference type="Proteomes" id="UP001165960">
    <property type="component" value="Unassembled WGS sequence"/>
</dbReference>
<evidence type="ECO:0000313" key="2">
    <source>
        <dbReference type="Proteomes" id="UP001165960"/>
    </source>
</evidence>
<name>A0ACC2SKZ7_9FUNG</name>
<evidence type="ECO:0000313" key="1">
    <source>
        <dbReference type="EMBL" id="KAJ9062960.1"/>
    </source>
</evidence>
<organism evidence="1 2">
    <name type="scientific">Entomophthora muscae</name>
    <dbReference type="NCBI Taxonomy" id="34485"/>
    <lineage>
        <taxon>Eukaryota</taxon>
        <taxon>Fungi</taxon>
        <taxon>Fungi incertae sedis</taxon>
        <taxon>Zoopagomycota</taxon>
        <taxon>Entomophthoromycotina</taxon>
        <taxon>Entomophthoromycetes</taxon>
        <taxon>Entomophthorales</taxon>
        <taxon>Entomophthoraceae</taxon>
        <taxon>Entomophthora</taxon>
    </lineage>
</organism>
<protein>
    <submittedName>
        <fullName evidence="1">Uncharacterized protein</fullName>
    </submittedName>
</protein>
<keyword evidence="2" id="KW-1185">Reference proteome</keyword>
<proteinExistence type="predicted"/>
<dbReference type="EMBL" id="QTSX02004983">
    <property type="protein sequence ID" value="KAJ9062960.1"/>
    <property type="molecule type" value="Genomic_DNA"/>
</dbReference>
<comment type="caution">
    <text evidence="1">The sequence shown here is derived from an EMBL/GenBank/DDBJ whole genome shotgun (WGS) entry which is preliminary data.</text>
</comment>
<accession>A0ACC2SKZ7</accession>